<dbReference type="AlphaFoldDB" id="A0A4D4J534"/>
<keyword evidence="1" id="KW-0812">Transmembrane</keyword>
<dbReference type="RefSeq" id="WP_137814837.1">
    <property type="nucleotide sequence ID" value="NZ_BJFL01000017.1"/>
</dbReference>
<dbReference type="EMBL" id="BJFL01000017">
    <property type="protein sequence ID" value="GDY31785.1"/>
    <property type="molecule type" value="Genomic_DNA"/>
</dbReference>
<feature type="transmembrane region" description="Helical" evidence="1">
    <location>
        <begin position="12"/>
        <end position="33"/>
    </location>
</feature>
<keyword evidence="1" id="KW-0472">Membrane</keyword>
<sequence>MNLYAERPFRVAGQAVADALVVAWLAVSCWAAIQVRDWVLGLRDPGLRLTQAGADLQHTFTSTAQHAGKVPLVGGPLSDALGHGADAGQVMIDAGQRQIAVVDDSAVALAAAVVVFGVVPVLWWWLPRRLRYARAAGAAKLMRERDPELLALRALTALPARRLLAISAEPAAAWHRGETAVTEKLAAAHLAALGLRLPPKARATVPTADAPRQAKDSV</sequence>
<dbReference type="PROSITE" id="PS51257">
    <property type="entry name" value="PROKAR_LIPOPROTEIN"/>
    <property type="match status" value="1"/>
</dbReference>
<proteinExistence type="predicted"/>
<organism evidence="2 3">
    <name type="scientific">Gandjariella thermophila</name>
    <dbReference type="NCBI Taxonomy" id="1931992"/>
    <lineage>
        <taxon>Bacteria</taxon>
        <taxon>Bacillati</taxon>
        <taxon>Actinomycetota</taxon>
        <taxon>Actinomycetes</taxon>
        <taxon>Pseudonocardiales</taxon>
        <taxon>Pseudonocardiaceae</taxon>
        <taxon>Gandjariella</taxon>
    </lineage>
</organism>
<name>A0A4D4J534_9PSEU</name>
<reference evidence="3" key="1">
    <citation type="submission" date="2019-04" db="EMBL/GenBank/DDBJ databases">
        <title>Draft genome sequence of Pseudonocardiaceae bacterium SL3-2-4.</title>
        <authorList>
            <person name="Ningsih F."/>
            <person name="Yokota A."/>
            <person name="Sakai Y."/>
            <person name="Nanatani K."/>
            <person name="Yabe S."/>
            <person name="Oetari A."/>
            <person name="Sjamsuridzal W."/>
        </authorList>
    </citation>
    <scope>NUCLEOTIDE SEQUENCE [LARGE SCALE GENOMIC DNA]</scope>
    <source>
        <strain evidence="3">SL3-2-4</strain>
    </source>
</reference>
<comment type="caution">
    <text evidence="2">The sequence shown here is derived from an EMBL/GenBank/DDBJ whole genome shotgun (WGS) entry which is preliminary data.</text>
</comment>
<evidence type="ECO:0000313" key="2">
    <source>
        <dbReference type="EMBL" id="GDY31785.1"/>
    </source>
</evidence>
<feature type="transmembrane region" description="Helical" evidence="1">
    <location>
        <begin position="106"/>
        <end position="126"/>
    </location>
</feature>
<evidence type="ECO:0000313" key="3">
    <source>
        <dbReference type="Proteomes" id="UP000298860"/>
    </source>
</evidence>
<keyword evidence="3" id="KW-1185">Reference proteome</keyword>
<keyword evidence="1" id="KW-1133">Transmembrane helix</keyword>
<dbReference type="OrthoDB" id="5198533at2"/>
<protein>
    <submittedName>
        <fullName evidence="2">Uncharacterized protein</fullName>
    </submittedName>
</protein>
<gene>
    <name evidence="2" type="ORF">GTS_34180</name>
</gene>
<dbReference type="Proteomes" id="UP000298860">
    <property type="component" value="Unassembled WGS sequence"/>
</dbReference>
<accession>A0A4D4J534</accession>
<evidence type="ECO:0000256" key="1">
    <source>
        <dbReference type="SAM" id="Phobius"/>
    </source>
</evidence>